<protein>
    <submittedName>
        <fullName evidence="2">FkbM family methyltransferase</fullName>
    </submittedName>
</protein>
<dbReference type="GO" id="GO:0032259">
    <property type="term" value="P:methylation"/>
    <property type="evidence" value="ECO:0007669"/>
    <property type="project" value="UniProtKB-KW"/>
</dbReference>
<dbReference type="InterPro" id="IPR053188">
    <property type="entry name" value="FkbM_Methyltransferase"/>
</dbReference>
<evidence type="ECO:0000313" key="3">
    <source>
        <dbReference type="Proteomes" id="UP001440612"/>
    </source>
</evidence>
<dbReference type="InterPro" id="IPR029063">
    <property type="entry name" value="SAM-dependent_MTases_sf"/>
</dbReference>
<keyword evidence="2" id="KW-0489">Methyltransferase</keyword>
<keyword evidence="3" id="KW-1185">Reference proteome</keyword>
<dbReference type="Gene3D" id="3.40.50.150">
    <property type="entry name" value="Vaccinia Virus protein VP39"/>
    <property type="match status" value="1"/>
</dbReference>
<dbReference type="PANTHER" id="PTHR36973:SF4">
    <property type="entry name" value="NODULATION PROTEIN"/>
    <property type="match status" value="1"/>
</dbReference>
<dbReference type="InterPro" id="IPR006342">
    <property type="entry name" value="FkbM_mtfrase"/>
</dbReference>
<feature type="domain" description="Methyltransferase FkbM" evidence="1">
    <location>
        <begin position="27"/>
        <end position="192"/>
    </location>
</feature>
<dbReference type="EMBL" id="CP150951">
    <property type="protein sequence ID" value="WZC49510.1"/>
    <property type="molecule type" value="Genomic_DNA"/>
</dbReference>
<evidence type="ECO:0000259" key="1">
    <source>
        <dbReference type="Pfam" id="PF05050"/>
    </source>
</evidence>
<name>A0ABZ2V689_9RHOB</name>
<evidence type="ECO:0000313" key="2">
    <source>
        <dbReference type="EMBL" id="WZC49510.1"/>
    </source>
</evidence>
<organism evidence="2 3">
    <name type="scientific">Yoonia phaeophyticola</name>
    <dbReference type="NCBI Taxonomy" id="3137369"/>
    <lineage>
        <taxon>Bacteria</taxon>
        <taxon>Pseudomonadati</taxon>
        <taxon>Pseudomonadota</taxon>
        <taxon>Alphaproteobacteria</taxon>
        <taxon>Rhodobacterales</taxon>
        <taxon>Paracoccaceae</taxon>
        <taxon>Yoonia</taxon>
    </lineage>
</organism>
<gene>
    <name evidence="2" type="ORF">AABB29_02325</name>
</gene>
<reference evidence="3" key="1">
    <citation type="submission" date="2024-04" db="EMBL/GenBank/DDBJ databases">
        <title>Phylogenomic analyses of a clade within the roseobacter group suggest taxonomic reassignments of species of the genera Aestuariivita, Citreicella, Loktanella, Nautella, Pelagibaca, Ruegeria, Thalassobius, Thiobacimonas and Tropicibacter, and the proposal o.</title>
        <authorList>
            <person name="Jeon C.O."/>
        </authorList>
    </citation>
    <scope>NUCLEOTIDE SEQUENCE [LARGE SCALE GENOMIC DNA]</scope>
    <source>
        <strain evidence="3">BS5-3</strain>
    </source>
</reference>
<proteinExistence type="predicted"/>
<dbReference type="GO" id="GO:0008168">
    <property type="term" value="F:methyltransferase activity"/>
    <property type="evidence" value="ECO:0007669"/>
    <property type="project" value="UniProtKB-KW"/>
</dbReference>
<dbReference type="RefSeq" id="WP_341367620.1">
    <property type="nucleotide sequence ID" value="NZ_CP150951.2"/>
</dbReference>
<dbReference type="Proteomes" id="UP001440612">
    <property type="component" value="Chromosome"/>
</dbReference>
<dbReference type="NCBIfam" id="TIGR01444">
    <property type="entry name" value="fkbM_fam"/>
    <property type="match status" value="1"/>
</dbReference>
<dbReference type="Pfam" id="PF05050">
    <property type="entry name" value="Methyltransf_21"/>
    <property type="match status" value="1"/>
</dbReference>
<keyword evidence="2" id="KW-0808">Transferase</keyword>
<dbReference type="PANTHER" id="PTHR36973">
    <property type="entry name" value="SLL1456 PROTEIN-RELATED"/>
    <property type="match status" value="1"/>
</dbReference>
<dbReference type="SUPFAM" id="SSF53335">
    <property type="entry name" value="S-adenosyl-L-methionine-dependent methyltransferases"/>
    <property type="match status" value="1"/>
</dbReference>
<accession>A0ABZ2V689</accession>
<sequence length="307" mass="35351">MDATTDRNRWRVLRDMLRPERLTSIVDIGANPINPAPYDALLSENLACVYGFEPQPAAFQRLEENPHPNRVILPYAIGDGTRGTLHICEHSGFTSLLEPNPEMLEYLGQWKQYMEVIETATVDTKMLDDIDEIKHVDLVKIDIQGGELSVFKNAENVLKNAIAVFTEVAAIPLYKNQPLLHDQLQLLSQHDYCLHKFDFFKSKSLNSKFARFLRQKHHQNQLVDGDAILIRGLPKLEKLPEEELKHLAILADAIMKSYDLVLKILEIFYERGLIAQEQQILSYCDLLPMARTRHLRLERRRLDKGTT</sequence>